<dbReference type="EMBL" id="DS027048">
    <property type="protein sequence ID" value="EAW13451.1"/>
    <property type="molecule type" value="Genomic_DNA"/>
</dbReference>
<proteinExistence type="predicted"/>
<evidence type="ECO:0000313" key="1">
    <source>
        <dbReference type="EMBL" id="EAW13451.1"/>
    </source>
</evidence>
<gene>
    <name evidence="1" type="ORF">ACLA_054980</name>
</gene>
<dbReference type="VEuPathDB" id="FungiDB:ACLA_054980"/>
<dbReference type="Proteomes" id="UP000006701">
    <property type="component" value="Unassembled WGS sequence"/>
</dbReference>
<reference evidence="1 2" key="1">
    <citation type="journal article" date="2008" name="PLoS Genet.">
        <title>Genomic islands in the pathogenic filamentous fungus Aspergillus fumigatus.</title>
        <authorList>
            <person name="Fedorova N.D."/>
            <person name="Khaldi N."/>
            <person name="Joardar V.S."/>
            <person name="Maiti R."/>
            <person name="Amedeo P."/>
            <person name="Anderson M.J."/>
            <person name="Crabtree J."/>
            <person name="Silva J.C."/>
            <person name="Badger J.H."/>
            <person name="Albarraq A."/>
            <person name="Angiuoli S."/>
            <person name="Bussey H."/>
            <person name="Bowyer P."/>
            <person name="Cotty P.J."/>
            <person name="Dyer P.S."/>
            <person name="Egan A."/>
            <person name="Galens K."/>
            <person name="Fraser-Liggett C.M."/>
            <person name="Haas B.J."/>
            <person name="Inman J.M."/>
            <person name="Kent R."/>
            <person name="Lemieux S."/>
            <person name="Malavazi I."/>
            <person name="Orvis J."/>
            <person name="Roemer T."/>
            <person name="Ronning C.M."/>
            <person name="Sundaram J.P."/>
            <person name="Sutton G."/>
            <person name="Turner G."/>
            <person name="Venter J.C."/>
            <person name="White O.R."/>
            <person name="Whitty B.R."/>
            <person name="Youngman P."/>
            <person name="Wolfe K.H."/>
            <person name="Goldman G.H."/>
            <person name="Wortman J.R."/>
            <person name="Jiang B."/>
            <person name="Denning D.W."/>
            <person name="Nierman W.C."/>
        </authorList>
    </citation>
    <scope>NUCLEOTIDE SEQUENCE [LARGE SCALE GENOMIC DNA]</scope>
    <source>
        <strain evidence="2">ATCC 1007 / CBS 513.65 / DSM 816 / NCTC 3887 / NRRL 1</strain>
    </source>
</reference>
<name>A1C9C7_ASPCL</name>
<dbReference type="HOGENOM" id="CLU_2721741_0_0_1"/>
<keyword evidence="2" id="KW-1185">Reference proteome</keyword>
<evidence type="ECO:0000313" key="2">
    <source>
        <dbReference type="Proteomes" id="UP000006701"/>
    </source>
</evidence>
<protein>
    <submittedName>
        <fullName evidence="1">Uncharacterized protein</fullName>
    </submittedName>
</protein>
<dbReference type="OrthoDB" id="10556589at2759"/>
<dbReference type="KEGG" id="act:ACLA_054980"/>
<organism evidence="1 2">
    <name type="scientific">Aspergillus clavatus (strain ATCC 1007 / CBS 513.65 / DSM 816 / NCTC 3887 / NRRL 1 / QM 1276 / 107)</name>
    <dbReference type="NCBI Taxonomy" id="344612"/>
    <lineage>
        <taxon>Eukaryota</taxon>
        <taxon>Fungi</taxon>
        <taxon>Dikarya</taxon>
        <taxon>Ascomycota</taxon>
        <taxon>Pezizomycotina</taxon>
        <taxon>Eurotiomycetes</taxon>
        <taxon>Eurotiomycetidae</taxon>
        <taxon>Eurotiales</taxon>
        <taxon>Aspergillaceae</taxon>
        <taxon>Aspergillus</taxon>
        <taxon>Aspergillus subgen. Fumigati</taxon>
    </lineage>
</organism>
<sequence length="72" mass="8004">MAMSKFMLLTIHGPNGNHACYVTAPARASLSQVKDGRGSAYSSLMWPGHWLRNSSLLWIMCMPKELSMETCT</sequence>
<dbReference type="AlphaFoldDB" id="A1C9C7"/>
<dbReference type="GeneID" id="4707220"/>
<dbReference type="RefSeq" id="XP_001274877.1">
    <property type="nucleotide sequence ID" value="XM_001274876.1"/>
</dbReference>
<accession>A1C9C7</accession>